<gene>
    <name evidence="2" type="ORF">Glove_87g117</name>
</gene>
<reference evidence="2 3" key="1">
    <citation type="submission" date="2018-08" db="EMBL/GenBank/DDBJ databases">
        <title>Genome and evolution of the arbuscular mycorrhizal fungus Diversispora epigaea (formerly Glomus versiforme) and its bacterial endosymbionts.</title>
        <authorList>
            <person name="Sun X."/>
            <person name="Fei Z."/>
            <person name="Harrison M."/>
        </authorList>
    </citation>
    <scope>NUCLEOTIDE SEQUENCE [LARGE SCALE GENOMIC DNA]</scope>
    <source>
        <strain evidence="2 3">IT104</strain>
    </source>
</reference>
<dbReference type="InterPro" id="IPR036085">
    <property type="entry name" value="PAZ_dom_sf"/>
</dbReference>
<comment type="caution">
    <text evidence="2">The sequence shown here is derived from an EMBL/GenBank/DDBJ whole genome shotgun (WGS) entry which is preliminary data.</text>
</comment>
<evidence type="ECO:0000313" key="2">
    <source>
        <dbReference type="EMBL" id="RHZ83754.1"/>
    </source>
</evidence>
<keyword evidence="3" id="KW-1185">Reference proteome</keyword>
<proteinExistence type="predicted"/>
<dbReference type="Pfam" id="PF02170">
    <property type="entry name" value="PAZ"/>
    <property type="match status" value="1"/>
</dbReference>
<organism evidence="2 3">
    <name type="scientific">Diversispora epigaea</name>
    <dbReference type="NCBI Taxonomy" id="1348612"/>
    <lineage>
        <taxon>Eukaryota</taxon>
        <taxon>Fungi</taxon>
        <taxon>Fungi incertae sedis</taxon>
        <taxon>Mucoromycota</taxon>
        <taxon>Glomeromycotina</taxon>
        <taxon>Glomeromycetes</taxon>
        <taxon>Diversisporales</taxon>
        <taxon>Diversisporaceae</taxon>
        <taxon>Diversispora</taxon>
    </lineage>
</organism>
<dbReference type="SUPFAM" id="SSF101690">
    <property type="entry name" value="PAZ domain"/>
    <property type="match status" value="1"/>
</dbReference>
<dbReference type="PROSITE" id="PS50821">
    <property type="entry name" value="PAZ"/>
    <property type="match status" value="1"/>
</dbReference>
<dbReference type="PANTHER" id="PTHR22891">
    <property type="entry name" value="EUKARYOTIC TRANSLATION INITIATION FACTOR 2C"/>
    <property type="match status" value="1"/>
</dbReference>
<dbReference type="AlphaFoldDB" id="A0A397JEY8"/>
<name>A0A397JEY8_9GLOM</name>
<dbReference type="SMART" id="SM01163">
    <property type="entry name" value="DUF1785"/>
    <property type="match status" value="1"/>
</dbReference>
<dbReference type="InterPro" id="IPR014811">
    <property type="entry name" value="ArgoL1"/>
</dbReference>
<dbReference type="CDD" id="cd02846">
    <property type="entry name" value="PAZ_argonaute_like"/>
    <property type="match status" value="1"/>
</dbReference>
<dbReference type="InterPro" id="IPR003100">
    <property type="entry name" value="PAZ_dom"/>
</dbReference>
<evidence type="ECO:0000313" key="3">
    <source>
        <dbReference type="Proteomes" id="UP000266861"/>
    </source>
</evidence>
<dbReference type="STRING" id="1348612.A0A397JEY8"/>
<dbReference type="OrthoDB" id="2328032at2759"/>
<protein>
    <recommendedName>
        <fullName evidence="1">PAZ domain-containing protein</fullName>
    </recommendedName>
</protein>
<sequence>MTTTKSGKSFGEIVRLIAKRPVKNEYKEVEVIANFLEVTKFQYPKVKSYTVDVITDRRAKASRKDFTAAILELLKDTRFGPAAYNGQLLYSVADLTHGSNARKFDVTVEPQDGAGRAKRLRVIIKFSYNYTLEEMSNYLKRNTNQTRDASIQNIFTILNAFLNTKVRTEYQTVGKKAIFPQPRLQDRIYLFGGVELIRGFYQSFRPGWDKLLVNVDVCATTYYPTGNFIDIIPRILYTARYKRLKTRDELRSGLTALEIAAIAKFLQDRDFTITYAARNQKKKLKLSGITSESADKKKFILDNGEQMTVGQYYRNSGSPLEFPGLPCAIVKRPRKDDAYYPLEICVVSSGQRYYIDRLSTDQNRDMNEKTAVKPKDRFAIIENAINNMYKHQEDQNLRAIGMGISNKFIKLKCNKSVIKLFEII</sequence>
<dbReference type="InterPro" id="IPR032474">
    <property type="entry name" value="Argonaute_N"/>
</dbReference>
<dbReference type="Proteomes" id="UP000266861">
    <property type="component" value="Unassembled WGS sequence"/>
</dbReference>
<accession>A0A397JEY8</accession>
<dbReference type="EMBL" id="PQFF01000083">
    <property type="protein sequence ID" value="RHZ83754.1"/>
    <property type="molecule type" value="Genomic_DNA"/>
</dbReference>
<dbReference type="Pfam" id="PF16486">
    <property type="entry name" value="ArgoN"/>
    <property type="match status" value="1"/>
</dbReference>
<dbReference type="Pfam" id="PF08699">
    <property type="entry name" value="ArgoL1"/>
    <property type="match status" value="1"/>
</dbReference>
<evidence type="ECO:0000259" key="1">
    <source>
        <dbReference type="PROSITE" id="PS50821"/>
    </source>
</evidence>
<dbReference type="GO" id="GO:0003723">
    <property type="term" value="F:RNA binding"/>
    <property type="evidence" value="ECO:0007669"/>
    <property type="project" value="InterPro"/>
</dbReference>
<feature type="domain" description="PAZ" evidence="1">
    <location>
        <begin position="255"/>
        <end position="349"/>
    </location>
</feature>
<dbReference type="Gene3D" id="2.170.260.10">
    <property type="entry name" value="paz domain"/>
    <property type="match status" value="1"/>
</dbReference>